<evidence type="ECO:0000256" key="1">
    <source>
        <dbReference type="ARBA" id="ARBA00004323"/>
    </source>
</evidence>
<keyword evidence="4" id="KW-0808">Transferase</keyword>
<keyword evidence="6" id="KW-0735">Signal-anchor</keyword>
<dbReference type="Pfam" id="PF04488">
    <property type="entry name" value="Gly_transf_sug"/>
    <property type="match status" value="1"/>
</dbReference>
<dbReference type="GO" id="GO:0000009">
    <property type="term" value="F:alpha-1,6-mannosyltransferase activity"/>
    <property type="evidence" value="ECO:0007669"/>
    <property type="project" value="InterPro"/>
</dbReference>
<evidence type="ECO:0000256" key="5">
    <source>
        <dbReference type="ARBA" id="ARBA00022692"/>
    </source>
</evidence>
<dbReference type="InParanoid" id="A5DZE7"/>
<evidence type="ECO:0000256" key="8">
    <source>
        <dbReference type="ARBA" id="ARBA00023034"/>
    </source>
</evidence>
<dbReference type="InterPro" id="IPR007577">
    <property type="entry name" value="GlycoTrfase_DXD_sugar-bd_CS"/>
</dbReference>
<dbReference type="Gene3D" id="3.90.550.20">
    <property type="match status" value="1"/>
</dbReference>
<dbReference type="PANTHER" id="PTHR31834:SF1">
    <property type="entry name" value="INITIATION-SPECIFIC ALPHA-1,6-MANNOSYLTRANSFERASE"/>
    <property type="match status" value="1"/>
</dbReference>
<evidence type="ECO:0000256" key="9">
    <source>
        <dbReference type="ARBA" id="ARBA00023136"/>
    </source>
</evidence>
<keyword evidence="5 10" id="KW-0812">Transmembrane</keyword>
<dbReference type="InterPro" id="IPR029044">
    <property type="entry name" value="Nucleotide-diphossugar_trans"/>
</dbReference>
<sequence>MGRRNYRNYILGTAILISFYYFYLFFNTTKSSASKTDYNLPKFQLLRELESHTDWRTRGLNFQPKYTSPASLESQVQQQLALAYPYDRESAFPKLIWQTWKIGLDDPSFPKRYVNYQETWNDKNPEYKHYVVPDEQCDLLIEELYSTVPEVAEAYKLLPKSIMKADFFRYLILFARGGVYTDIDTVGLKPVDSWISNAVETPKYLDSANTAGFVVGIEADPDRPDWNDWYARRIQFCQWTIQSKRGHPLLLHLISKITELTLTRRDKSQLNKVLGKDQGGDIMDWTGPGVFTDAVFEYVNRLMQKGGDTTKNVILKKKSKSKKREMIEKIVDWKLFTGMEQPILIDDVMVLPITSFSPDVNQMGAKSSGDPMAYAKHMFLGSWKDDQVAN</sequence>
<dbReference type="GO" id="GO:0000136">
    <property type="term" value="C:mannan polymerase complex"/>
    <property type="evidence" value="ECO:0007669"/>
    <property type="project" value="TreeGrafter"/>
</dbReference>
<evidence type="ECO:0000256" key="6">
    <source>
        <dbReference type="ARBA" id="ARBA00022968"/>
    </source>
</evidence>
<reference evidence="11 12" key="1">
    <citation type="journal article" date="2009" name="Nature">
        <title>Evolution of pathogenicity and sexual reproduction in eight Candida genomes.</title>
        <authorList>
            <person name="Butler G."/>
            <person name="Rasmussen M.D."/>
            <person name="Lin M.F."/>
            <person name="Santos M.A."/>
            <person name="Sakthikumar S."/>
            <person name="Munro C.A."/>
            <person name="Rheinbay E."/>
            <person name="Grabherr M."/>
            <person name="Forche A."/>
            <person name="Reedy J.L."/>
            <person name="Agrafioti I."/>
            <person name="Arnaud M.B."/>
            <person name="Bates S."/>
            <person name="Brown A.J."/>
            <person name="Brunke S."/>
            <person name="Costanzo M.C."/>
            <person name="Fitzpatrick D.A."/>
            <person name="de Groot P.W."/>
            <person name="Harris D."/>
            <person name="Hoyer L.L."/>
            <person name="Hube B."/>
            <person name="Klis F.M."/>
            <person name="Kodira C."/>
            <person name="Lennard N."/>
            <person name="Logue M.E."/>
            <person name="Martin R."/>
            <person name="Neiman A.M."/>
            <person name="Nikolaou E."/>
            <person name="Quail M.A."/>
            <person name="Quinn J."/>
            <person name="Santos M.C."/>
            <person name="Schmitzberger F.F."/>
            <person name="Sherlock G."/>
            <person name="Shah P."/>
            <person name="Silverstein K.A."/>
            <person name="Skrzypek M.S."/>
            <person name="Soll D."/>
            <person name="Staggs R."/>
            <person name="Stansfield I."/>
            <person name="Stumpf M.P."/>
            <person name="Sudbery P.E."/>
            <person name="Srikantha T."/>
            <person name="Zeng Q."/>
            <person name="Berman J."/>
            <person name="Berriman M."/>
            <person name="Heitman J."/>
            <person name="Gow N.A."/>
            <person name="Lorenz M.C."/>
            <person name="Birren B.W."/>
            <person name="Kellis M."/>
            <person name="Cuomo C.A."/>
        </authorList>
    </citation>
    <scope>NUCLEOTIDE SEQUENCE [LARGE SCALE GENOMIC DNA]</scope>
    <source>
        <strain evidence="12">ATCC 11503 / BCRC 21390 / CBS 2605 / JCM 1781 / NBRC 1676 / NRRL YB-4239</strain>
    </source>
</reference>
<dbReference type="GO" id="GO:0006487">
    <property type="term" value="P:protein N-linked glycosylation"/>
    <property type="evidence" value="ECO:0007669"/>
    <property type="project" value="TreeGrafter"/>
</dbReference>
<dbReference type="STRING" id="379508.A5DZE7"/>
<name>A5DZE7_LODEL</name>
<dbReference type="KEGG" id="lel:PVL30_003578"/>
<dbReference type="SUPFAM" id="SSF53448">
    <property type="entry name" value="Nucleotide-diphospho-sugar transferases"/>
    <property type="match status" value="1"/>
</dbReference>
<evidence type="ECO:0000313" key="11">
    <source>
        <dbReference type="EMBL" id="EDK44555.1"/>
    </source>
</evidence>
<dbReference type="GeneID" id="5233175"/>
<comment type="subcellular location">
    <subcellularLocation>
        <location evidence="1">Golgi apparatus membrane</location>
        <topology evidence="1">Single-pass type II membrane protein</topology>
    </subcellularLocation>
</comment>
<dbReference type="EMBL" id="CH981526">
    <property type="protein sequence ID" value="EDK44555.1"/>
    <property type="molecule type" value="Genomic_DNA"/>
</dbReference>
<keyword evidence="9 10" id="KW-0472">Membrane</keyword>
<dbReference type="FunCoup" id="A5DZE7">
    <property type="interactions" value="51"/>
</dbReference>
<evidence type="ECO:0000256" key="10">
    <source>
        <dbReference type="SAM" id="Phobius"/>
    </source>
</evidence>
<dbReference type="OMA" id="DWADWYS"/>
<dbReference type="HOGENOM" id="CLU_022381_5_2_1"/>
<feature type="transmembrane region" description="Helical" evidence="10">
    <location>
        <begin position="9"/>
        <end position="26"/>
    </location>
</feature>
<organism evidence="11 12">
    <name type="scientific">Lodderomyces elongisporus (strain ATCC 11503 / CBS 2605 / JCM 1781 / NBRC 1676 / NRRL YB-4239)</name>
    <name type="common">Yeast</name>
    <name type="synonym">Saccharomyces elongisporus</name>
    <dbReference type="NCBI Taxonomy" id="379508"/>
    <lineage>
        <taxon>Eukaryota</taxon>
        <taxon>Fungi</taxon>
        <taxon>Dikarya</taxon>
        <taxon>Ascomycota</taxon>
        <taxon>Saccharomycotina</taxon>
        <taxon>Pichiomycetes</taxon>
        <taxon>Debaryomycetaceae</taxon>
        <taxon>Candida/Lodderomyces clade</taxon>
        <taxon>Lodderomyces</taxon>
    </lineage>
</organism>
<keyword evidence="12" id="KW-1185">Reference proteome</keyword>
<keyword evidence="7 10" id="KW-1133">Transmembrane helix</keyword>
<evidence type="ECO:0000256" key="7">
    <source>
        <dbReference type="ARBA" id="ARBA00022989"/>
    </source>
</evidence>
<dbReference type="AlphaFoldDB" id="A5DZE7"/>
<dbReference type="VEuPathDB" id="FungiDB:LELG_02734"/>
<dbReference type="PANTHER" id="PTHR31834">
    <property type="entry name" value="INITIATION-SPECIFIC ALPHA-1,6-MANNOSYLTRANSFERASE"/>
    <property type="match status" value="1"/>
</dbReference>
<dbReference type="FunFam" id="3.90.550.20:FF:000002">
    <property type="entry name" value="Initiation-specific alpha-1,6-mannosyltransferase"/>
    <property type="match status" value="1"/>
</dbReference>
<dbReference type="eggNOG" id="ENOG502QW2I">
    <property type="taxonomic scope" value="Eukaryota"/>
</dbReference>
<evidence type="ECO:0000313" key="12">
    <source>
        <dbReference type="Proteomes" id="UP000001996"/>
    </source>
</evidence>
<keyword evidence="3" id="KW-0328">Glycosyltransferase</keyword>
<keyword evidence="8" id="KW-0333">Golgi apparatus</keyword>
<evidence type="ECO:0008006" key="13">
    <source>
        <dbReference type="Google" id="ProtNLM"/>
    </source>
</evidence>
<accession>A5DZE7</accession>
<evidence type="ECO:0000256" key="3">
    <source>
        <dbReference type="ARBA" id="ARBA00022676"/>
    </source>
</evidence>
<dbReference type="InterPro" id="IPR039367">
    <property type="entry name" value="Och1-like"/>
</dbReference>
<comment type="similarity">
    <text evidence="2">Belongs to the glycosyltransferase 32 family.</text>
</comment>
<gene>
    <name evidence="11" type="ORF">LELG_02734</name>
</gene>
<protein>
    <recommendedName>
        <fullName evidence="13">Initiation-specific alpha-1,6-mannosyltransferase</fullName>
    </recommendedName>
</protein>
<dbReference type="Proteomes" id="UP000001996">
    <property type="component" value="Unassembled WGS sequence"/>
</dbReference>
<proteinExistence type="inferred from homology"/>
<evidence type="ECO:0000256" key="2">
    <source>
        <dbReference type="ARBA" id="ARBA00009003"/>
    </source>
</evidence>
<dbReference type="OrthoDB" id="409543at2759"/>
<evidence type="ECO:0000256" key="4">
    <source>
        <dbReference type="ARBA" id="ARBA00022679"/>
    </source>
</evidence>